<name>J3NDR1_ORYBR</name>
<dbReference type="AlphaFoldDB" id="J3NDR1"/>
<dbReference type="Gramene" id="OB12G21190.1">
    <property type="protein sequence ID" value="OB12G21190.1"/>
    <property type="gene ID" value="OB12G21190"/>
</dbReference>
<reference evidence="2" key="1">
    <citation type="journal article" date="2013" name="Nat. Commun.">
        <title>Whole-genome sequencing of Oryza brachyantha reveals mechanisms underlying Oryza genome evolution.</title>
        <authorList>
            <person name="Chen J."/>
            <person name="Huang Q."/>
            <person name="Gao D."/>
            <person name="Wang J."/>
            <person name="Lang Y."/>
            <person name="Liu T."/>
            <person name="Li B."/>
            <person name="Bai Z."/>
            <person name="Luis Goicoechea J."/>
            <person name="Liang C."/>
            <person name="Chen C."/>
            <person name="Zhang W."/>
            <person name="Sun S."/>
            <person name="Liao Y."/>
            <person name="Zhang X."/>
            <person name="Yang L."/>
            <person name="Song C."/>
            <person name="Wang M."/>
            <person name="Shi J."/>
            <person name="Liu G."/>
            <person name="Liu J."/>
            <person name="Zhou H."/>
            <person name="Zhou W."/>
            <person name="Yu Q."/>
            <person name="An N."/>
            <person name="Chen Y."/>
            <person name="Cai Q."/>
            <person name="Wang B."/>
            <person name="Liu B."/>
            <person name="Min J."/>
            <person name="Huang Y."/>
            <person name="Wu H."/>
            <person name="Li Z."/>
            <person name="Zhang Y."/>
            <person name="Yin Y."/>
            <person name="Song W."/>
            <person name="Jiang J."/>
            <person name="Jackson S.A."/>
            <person name="Wing R.A."/>
            <person name="Wang J."/>
            <person name="Chen M."/>
        </authorList>
    </citation>
    <scope>NUCLEOTIDE SEQUENCE [LARGE SCALE GENOMIC DNA]</scope>
    <source>
        <strain evidence="2">cv. IRGC 101232</strain>
    </source>
</reference>
<feature type="region of interest" description="Disordered" evidence="1">
    <location>
        <begin position="61"/>
        <end position="110"/>
    </location>
</feature>
<dbReference type="Proteomes" id="UP000006038">
    <property type="component" value="Chromosome 12"/>
</dbReference>
<evidence type="ECO:0000256" key="1">
    <source>
        <dbReference type="SAM" id="MobiDB-lite"/>
    </source>
</evidence>
<sequence>MKVIPTNALITRFAAVPMPVPCARSRRGRISDPYIQITGPNPSENVAMNADAAVTLVAAAHHASSLPGDGDEDTRREKPSTNRHTAMPPALESSIGRRPRRSARKSGTTMATVLLTPRRMVAPSTACSDVTPTWLNTRGAYSTSAA</sequence>
<protein>
    <submittedName>
        <fullName evidence="2">Uncharacterized protein</fullName>
    </submittedName>
</protein>
<dbReference type="HOGENOM" id="CLU_1828546_0_0_1"/>
<accession>J3NDR1</accession>
<reference evidence="2" key="2">
    <citation type="submission" date="2013-04" db="UniProtKB">
        <authorList>
            <consortium name="EnsemblPlants"/>
        </authorList>
    </citation>
    <scope>IDENTIFICATION</scope>
</reference>
<keyword evidence="3" id="KW-1185">Reference proteome</keyword>
<evidence type="ECO:0000313" key="3">
    <source>
        <dbReference type="Proteomes" id="UP000006038"/>
    </source>
</evidence>
<organism evidence="2">
    <name type="scientific">Oryza brachyantha</name>
    <name type="common">malo sina</name>
    <dbReference type="NCBI Taxonomy" id="4533"/>
    <lineage>
        <taxon>Eukaryota</taxon>
        <taxon>Viridiplantae</taxon>
        <taxon>Streptophyta</taxon>
        <taxon>Embryophyta</taxon>
        <taxon>Tracheophyta</taxon>
        <taxon>Spermatophyta</taxon>
        <taxon>Magnoliopsida</taxon>
        <taxon>Liliopsida</taxon>
        <taxon>Poales</taxon>
        <taxon>Poaceae</taxon>
        <taxon>BOP clade</taxon>
        <taxon>Oryzoideae</taxon>
        <taxon>Oryzeae</taxon>
        <taxon>Oryzinae</taxon>
        <taxon>Oryza</taxon>
    </lineage>
</organism>
<dbReference type="EnsemblPlants" id="OB12G21190.1">
    <property type="protein sequence ID" value="OB12G21190.1"/>
    <property type="gene ID" value="OB12G21190"/>
</dbReference>
<evidence type="ECO:0000313" key="2">
    <source>
        <dbReference type="EnsemblPlants" id="OB12G21190.1"/>
    </source>
</evidence>
<proteinExistence type="predicted"/>